<name>A0A090G7A2_MESPL</name>
<dbReference type="PROSITE" id="PS50893">
    <property type="entry name" value="ABC_TRANSPORTER_2"/>
    <property type="match status" value="1"/>
</dbReference>
<feature type="domain" description="ABC transporter" evidence="4">
    <location>
        <begin position="5"/>
        <end position="239"/>
    </location>
</feature>
<keyword evidence="1" id="KW-0813">Transport</keyword>
<proteinExistence type="predicted"/>
<evidence type="ECO:0000256" key="3">
    <source>
        <dbReference type="ARBA" id="ARBA00022840"/>
    </source>
</evidence>
<dbReference type="SMART" id="SM00382">
    <property type="entry name" value="AAA"/>
    <property type="match status" value="1"/>
</dbReference>
<dbReference type="GO" id="GO:0016887">
    <property type="term" value="F:ATP hydrolysis activity"/>
    <property type="evidence" value="ECO:0007669"/>
    <property type="project" value="InterPro"/>
</dbReference>
<dbReference type="GO" id="GO:0005886">
    <property type="term" value="C:plasma membrane"/>
    <property type="evidence" value="ECO:0007669"/>
    <property type="project" value="TreeGrafter"/>
</dbReference>
<dbReference type="InterPro" id="IPR032823">
    <property type="entry name" value="BCA_ABC_TP_C"/>
</dbReference>
<accession>A0A090G7A2</accession>
<keyword evidence="3 5" id="KW-0067">ATP-binding</keyword>
<protein>
    <submittedName>
        <fullName evidence="5">Leucine/isoleucine/valine transporter subunit ATP-binding component of ABC superfamily</fullName>
    </submittedName>
</protein>
<dbReference type="PANTHER" id="PTHR45772">
    <property type="entry name" value="CONSERVED COMPONENT OF ABC TRANSPORTER FOR NATURAL AMINO ACIDS-RELATED"/>
    <property type="match status" value="1"/>
</dbReference>
<dbReference type="AlphaFoldDB" id="A0A090G7A2"/>
<evidence type="ECO:0000256" key="1">
    <source>
        <dbReference type="ARBA" id="ARBA00022448"/>
    </source>
</evidence>
<dbReference type="InterPro" id="IPR027417">
    <property type="entry name" value="P-loop_NTPase"/>
</dbReference>
<sequence length="242" mass="25743">MTPLLTTKGLSRNFGGLRAVDGVDFALMPGEIRAIIGPNGAGKTTFVSLLSGRIRPSSGMIVFDGADITAMPAYKRVRLGVAYTFQITSVFANLTAFDNVALPVQRTLTDGRSKGQVRSGVMAALERTGLADRAGTLAAHLSYGHQRLLEVAMGLALKPRLLILDEPTQGLADGEIDNFITLVREIAKDATVLLIEHNMPVVMQLANRITVFNSGKILAEGTPGEIRADAEVQDAYLGATHG</sequence>
<evidence type="ECO:0000313" key="6">
    <source>
        <dbReference type="Proteomes" id="UP000046122"/>
    </source>
</evidence>
<dbReference type="EMBL" id="CCNE01000010">
    <property type="protein sequence ID" value="CDX53780.1"/>
    <property type="molecule type" value="Genomic_DNA"/>
</dbReference>
<keyword evidence="2" id="KW-0547">Nucleotide-binding</keyword>
<dbReference type="InterPro" id="IPR003439">
    <property type="entry name" value="ABC_transporter-like_ATP-bd"/>
</dbReference>
<gene>
    <name evidence="5" type="primary">livG</name>
    <name evidence="5" type="ORF">MPL3365_180305</name>
</gene>
<evidence type="ECO:0000256" key="2">
    <source>
        <dbReference type="ARBA" id="ARBA00022741"/>
    </source>
</evidence>
<dbReference type="CDD" id="cd03219">
    <property type="entry name" value="ABC_Mj1267_LivG_branched"/>
    <property type="match status" value="1"/>
</dbReference>
<dbReference type="PANTHER" id="PTHR45772:SF3">
    <property type="entry name" value="ABC TRANSPORTER ATP-BINDING PROTEIN"/>
    <property type="match status" value="1"/>
</dbReference>
<reference evidence="5 6" key="1">
    <citation type="submission" date="2014-08" db="EMBL/GenBank/DDBJ databases">
        <authorList>
            <person name="Moulin Lionel"/>
        </authorList>
    </citation>
    <scope>NUCLEOTIDE SEQUENCE [LARGE SCALE GENOMIC DNA]</scope>
</reference>
<dbReference type="Proteomes" id="UP000046122">
    <property type="component" value="Unassembled WGS sequence"/>
</dbReference>
<dbReference type="Pfam" id="PF12399">
    <property type="entry name" value="BCA_ABC_TP_C"/>
    <property type="match status" value="1"/>
</dbReference>
<evidence type="ECO:0000313" key="5">
    <source>
        <dbReference type="EMBL" id="CDX53780.1"/>
    </source>
</evidence>
<organism evidence="5 6">
    <name type="scientific">Mesorhizobium plurifarium</name>
    <dbReference type="NCBI Taxonomy" id="69974"/>
    <lineage>
        <taxon>Bacteria</taxon>
        <taxon>Pseudomonadati</taxon>
        <taxon>Pseudomonadota</taxon>
        <taxon>Alphaproteobacteria</taxon>
        <taxon>Hyphomicrobiales</taxon>
        <taxon>Phyllobacteriaceae</taxon>
        <taxon>Mesorhizobium</taxon>
    </lineage>
</organism>
<dbReference type="InterPro" id="IPR051120">
    <property type="entry name" value="ABC_AA/LPS_Transport"/>
</dbReference>
<dbReference type="InterPro" id="IPR003593">
    <property type="entry name" value="AAA+_ATPase"/>
</dbReference>
<dbReference type="Gene3D" id="3.40.50.300">
    <property type="entry name" value="P-loop containing nucleotide triphosphate hydrolases"/>
    <property type="match status" value="1"/>
</dbReference>
<evidence type="ECO:0000259" key="4">
    <source>
        <dbReference type="PROSITE" id="PS50893"/>
    </source>
</evidence>
<dbReference type="Pfam" id="PF00005">
    <property type="entry name" value="ABC_tran"/>
    <property type="match status" value="1"/>
</dbReference>
<dbReference type="GO" id="GO:0005524">
    <property type="term" value="F:ATP binding"/>
    <property type="evidence" value="ECO:0007669"/>
    <property type="project" value="UniProtKB-KW"/>
</dbReference>
<dbReference type="SUPFAM" id="SSF52540">
    <property type="entry name" value="P-loop containing nucleoside triphosphate hydrolases"/>
    <property type="match status" value="1"/>
</dbReference>